<evidence type="ECO:0000313" key="1">
    <source>
        <dbReference type="EMBL" id="SVD77852.1"/>
    </source>
</evidence>
<evidence type="ECO:0008006" key="2">
    <source>
        <dbReference type="Google" id="ProtNLM"/>
    </source>
</evidence>
<organism evidence="1">
    <name type="scientific">marine metagenome</name>
    <dbReference type="NCBI Taxonomy" id="408172"/>
    <lineage>
        <taxon>unclassified sequences</taxon>
        <taxon>metagenomes</taxon>
        <taxon>ecological metagenomes</taxon>
    </lineage>
</organism>
<sequence length="255" mass="30756">MNIIFFANSANMLLELDRLFINNINIIWVVHTDSLYKELIRHGVDRERIKLIHLRFPFINGPLFIKKIMNRIFHYLFGEERALEYYFQDIVRKLNKKYSPIFYLTDTGKRLSKICTISPKATILHSVPYKHNHLHSCHLNYDIIFLPGNYHKKRLRQYYPEFNFSKNQLEIIGNLKLSPFINKKTLDNDSRHQLLESYGLNPNWPLVLYAPTYNAFEEDNFFPDEFKGQYEKLEEYAEFLEKNKFNLIIKFHHKM</sequence>
<dbReference type="EMBL" id="UINC01172665">
    <property type="protein sequence ID" value="SVD77852.1"/>
    <property type="molecule type" value="Genomic_DNA"/>
</dbReference>
<accession>A0A382Y3C1</accession>
<dbReference type="AlphaFoldDB" id="A0A382Y3C1"/>
<protein>
    <recommendedName>
        <fullName evidence="2">CDP-glycerol:poly(Glycerophosphate) glycerophosphotransferase</fullName>
    </recommendedName>
</protein>
<name>A0A382Y3C1_9ZZZZ</name>
<gene>
    <name evidence="1" type="ORF">METZ01_LOCUS430706</name>
</gene>
<reference evidence="1" key="1">
    <citation type="submission" date="2018-05" db="EMBL/GenBank/DDBJ databases">
        <authorList>
            <person name="Lanie J.A."/>
            <person name="Ng W.-L."/>
            <person name="Kazmierczak K.M."/>
            <person name="Andrzejewski T.M."/>
            <person name="Davidsen T.M."/>
            <person name="Wayne K.J."/>
            <person name="Tettelin H."/>
            <person name="Glass J.I."/>
            <person name="Rusch D."/>
            <person name="Podicherti R."/>
            <person name="Tsui H.-C.T."/>
            <person name="Winkler M.E."/>
        </authorList>
    </citation>
    <scope>NUCLEOTIDE SEQUENCE</scope>
</reference>
<dbReference type="Gene3D" id="3.40.50.12580">
    <property type="match status" value="1"/>
</dbReference>
<feature type="non-terminal residue" evidence="1">
    <location>
        <position position="255"/>
    </location>
</feature>
<dbReference type="InterPro" id="IPR043148">
    <property type="entry name" value="TagF_C"/>
</dbReference>
<proteinExistence type="predicted"/>